<dbReference type="PANTHER" id="PTHR33620:SF1">
    <property type="entry name" value="UREASE ACCESSORY PROTEIN F"/>
    <property type="match status" value="1"/>
</dbReference>
<dbReference type="PANTHER" id="PTHR33620">
    <property type="entry name" value="UREASE ACCESSORY PROTEIN F"/>
    <property type="match status" value="1"/>
</dbReference>
<evidence type="ECO:0000256" key="1">
    <source>
        <dbReference type="ARBA" id="ARBA00022988"/>
    </source>
</evidence>
<dbReference type="RefSeq" id="WP_277551678.1">
    <property type="nucleotide sequence ID" value="NZ_JARAMH010000012.1"/>
</dbReference>
<evidence type="ECO:0000256" key="2">
    <source>
        <dbReference type="ARBA" id="ARBA00023186"/>
    </source>
</evidence>
<comment type="caution">
    <text evidence="4">The sequence shown here is derived from an EMBL/GenBank/DDBJ whole genome shotgun (WGS) entry which is preliminary data.</text>
</comment>
<dbReference type="Proteomes" id="UP001595797">
    <property type="component" value="Unassembled WGS sequence"/>
</dbReference>
<dbReference type="HAMAP" id="MF_01385">
    <property type="entry name" value="UreF"/>
    <property type="match status" value="1"/>
</dbReference>
<comment type="subcellular location">
    <subcellularLocation>
        <location evidence="3">Cytoplasm</location>
    </subcellularLocation>
</comment>
<evidence type="ECO:0000256" key="3">
    <source>
        <dbReference type="HAMAP-Rule" id="MF_01385"/>
    </source>
</evidence>
<accession>A0ABV9TGU8</accession>
<evidence type="ECO:0000313" key="5">
    <source>
        <dbReference type="Proteomes" id="UP001595797"/>
    </source>
</evidence>
<comment type="similarity">
    <text evidence="3">Belongs to the UreF family.</text>
</comment>
<name>A0ABV9TGU8_9MICC</name>
<dbReference type="InterPro" id="IPR038277">
    <property type="entry name" value="UreF_sf"/>
</dbReference>
<dbReference type="Pfam" id="PF01730">
    <property type="entry name" value="UreF"/>
    <property type="match status" value="1"/>
</dbReference>
<keyword evidence="2 3" id="KW-0143">Chaperone</keyword>
<organism evidence="4 5">
    <name type="scientific">Kocuria oceani</name>
    <dbReference type="NCBI Taxonomy" id="988827"/>
    <lineage>
        <taxon>Bacteria</taxon>
        <taxon>Bacillati</taxon>
        <taxon>Actinomycetota</taxon>
        <taxon>Actinomycetes</taxon>
        <taxon>Micrococcales</taxon>
        <taxon>Micrococcaceae</taxon>
        <taxon>Kocuria</taxon>
    </lineage>
</organism>
<gene>
    <name evidence="3" type="primary">ureF</name>
    <name evidence="4" type="ORF">ACFPCS_03605</name>
</gene>
<comment type="function">
    <text evidence="3">Required for maturation of urease via the functional incorporation of the urease nickel metallocenter.</text>
</comment>
<sequence>MPSTPTDPAAPAAAAGMLAVLQLCDSALPTGAFAHSLGLETYLDDGTVGDEPGFLAWVRHCLHHQVVPAEGWAVRAVATAEDDDAVWRADELLTAQALPVQVRDAASAMGRRMTEIGAENFPSPRLLAYADRQRAGTSRGSPAVAFALVGAGLGVAWEQLAGAYLFSTATSLTQNAVRGIPLGQTAGQRVLRALHEDVARGVERIGRMSEEEVGATGPGLEIAQMRHAWQRARMFMS</sequence>
<dbReference type="InterPro" id="IPR002639">
    <property type="entry name" value="UreF"/>
</dbReference>
<dbReference type="PIRSF" id="PIRSF009467">
    <property type="entry name" value="Ureas_acces_UreF"/>
    <property type="match status" value="1"/>
</dbReference>
<keyword evidence="3" id="KW-0963">Cytoplasm</keyword>
<evidence type="ECO:0000313" key="4">
    <source>
        <dbReference type="EMBL" id="MFC4902650.1"/>
    </source>
</evidence>
<proteinExistence type="inferred from homology"/>
<keyword evidence="5" id="KW-1185">Reference proteome</keyword>
<dbReference type="Gene3D" id="1.10.4190.10">
    <property type="entry name" value="Urease accessory protein UreF"/>
    <property type="match status" value="1"/>
</dbReference>
<dbReference type="EMBL" id="JBHSIW010000005">
    <property type="protein sequence ID" value="MFC4902650.1"/>
    <property type="molecule type" value="Genomic_DNA"/>
</dbReference>
<comment type="subunit">
    <text evidence="3">UreD, UreF and UreG form a complex that acts as a GTP-hydrolysis-dependent molecular chaperone, activating the urease apoprotein by helping to assemble the nickel containing metallocenter of UreC. The UreE protein probably delivers the nickel.</text>
</comment>
<protein>
    <recommendedName>
        <fullName evidence="3">Urease accessory protein UreF</fullName>
    </recommendedName>
</protein>
<reference evidence="5" key="1">
    <citation type="journal article" date="2019" name="Int. J. Syst. Evol. Microbiol.">
        <title>The Global Catalogue of Microorganisms (GCM) 10K type strain sequencing project: providing services to taxonomists for standard genome sequencing and annotation.</title>
        <authorList>
            <consortium name="The Broad Institute Genomics Platform"/>
            <consortium name="The Broad Institute Genome Sequencing Center for Infectious Disease"/>
            <person name="Wu L."/>
            <person name="Ma J."/>
        </authorList>
    </citation>
    <scope>NUCLEOTIDE SEQUENCE [LARGE SCALE GENOMIC DNA]</scope>
    <source>
        <strain evidence="5">CGMCC 4.6946</strain>
    </source>
</reference>
<keyword evidence="1 3" id="KW-0996">Nickel insertion</keyword>